<evidence type="ECO:0000256" key="1">
    <source>
        <dbReference type="ARBA" id="ARBA00001393"/>
    </source>
</evidence>
<dbReference type="GO" id="GO:0009073">
    <property type="term" value="P:aromatic amino acid family biosynthetic process"/>
    <property type="evidence" value="ECO:0007669"/>
    <property type="project" value="UniProtKB-KW"/>
</dbReference>
<dbReference type="PANTHER" id="PTHR43622:SF7">
    <property type="entry name" value="3-DEHYDROQUINATE SYNTHASE, CHLOROPLASTIC"/>
    <property type="match status" value="1"/>
</dbReference>
<keyword evidence="13 17" id="KW-0520">NAD</keyword>
<evidence type="ECO:0000256" key="16">
    <source>
        <dbReference type="ARBA" id="ARBA00023285"/>
    </source>
</evidence>
<evidence type="ECO:0000313" key="20">
    <source>
        <dbReference type="EMBL" id="TDX45411.1"/>
    </source>
</evidence>
<dbReference type="InterPro" id="IPR016037">
    <property type="entry name" value="DHQ_synth_AroB"/>
</dbReference>
<feature type="binding site" evidence="17">
    <location>
        <begin position="72"/>
        <end position="77"/>
    </location>
    <ligand>
        <name>NAD(+)</name>
        <dbReference type="ChEBI" id="CHEBI:57540"/>
    </ligand>
</feature>
<evidence type="ECO:0000256" key="11">
    <source>
        <dbReference type="ARBA" id="ARBA00022741"/>
    </source>
</evidence>
<comment type="caution">
    <text evidence="17">Lacks conserved residue(s) required for the propagation of feature annotation.</text>
</comment>
<evidence type="ECO:0000256" key="7">
    <source>
        <dbReference type="ARBA" id="ARBA00017684"/>
    </source>
</evidence>
<comment type="cofactor">
    <cofactor evidence="17">
        <name>Co(2+)</name>
        <dbReference type="ChEBI" id="CHEBI:48828"/>
    </cofactor>
    <cofactor evidence="17">
        <name>Zn(2+)</name>
        <dbReference type="ChEBI" id="CHEBI:29105"/>
    </cofactor>
    <text evidence="17">Binds 1 divalent metal cation per subunit. Can use either Co(2+) or Zn(2+).</text>
</comment>
<keyword evidence="14 17" id="KW-0057">Aromatic amino acid biosynthesis</keyword>
<feature type="domain" description="3-dehydroquinate synthase N-terminal" evidence="18">
    <location>
        <begin position="69"/>
        <end position="180"/>
    </location>
</feature>
<evidence type="ECO:0000259" key="18">
    <source>
        <dbReference type="Pfam" id="PF01761"/>
    </source>
</evidence>
<dbReference type="GO" id="GO:0003856">
    <property type="term" value="F:3-dehydroquinate synthase activity"/>
    <property type="evidence" value="ECO:0007669"/>
    <property type="project" value="UniProtKB-UniRule"/>
</dbReference>
<keyword evidence="15 17" id="KW-0456">Lyase</keyword>
<comment type="cofactor">
    <cofactor evidence="2 17">
        <name>NAD(+)</name>
        <dbReference type="ChEBI" id="CHEBI:57540"/>
    </cofactor>
</comment>
<dbReference type="PIRSF" id="PIRSF001455">
    <property type="entry name" value="DHQ_synth"/>
    <property type="match status" value="1"/>
</dbReference>
<dbReference type="InterPro" id="IPR030960">
    <property type="entry name" value="DHQS/DOIS_N"/>
</dbReference>
<keyword evidence="16 17" id="KW-0170">Cobalt</keyword>
<feature type="binding site" evidence="17">
    <location>
        <position position="265"/>
    </location>
    <ligand>
        <name>Zn(2+)</name>
        <dbReference type="ChEBI" id="CHEBI:29105"/>
    </ligand>
</feature>
<evidence type="ECO:0000256" key="12">
    <source>
        <dbReference type="ARBA" id="ARBA00022833"/>
    </source>
</evidence>
<evidence type="ECO:0000256" key="8">
    <source>
        <dbReference type="ARBA" id="ARBA00022490"/>
    </source>
</evidence>
<evidence type="ECO:0000256" key="15">
    <source>
        <dbReference type="ARBA" id="ARBA00023239"/>
    </source>
</evidence>
<evidence type="ECO:0000256" key="9">
    <source>
        <dbReference type="ARBA" id="ARBA00022605"/>
    </source>
</evidence>
<dbReference type="InterPro" id="IPR056179">
    <property type="entry name" value="DHQS_C"/>
</dbReference>
<feature type="binding site" evidence="17">
    <location>
        <begin position="106"/>
        <end position="110"/>
    </location>
    <ligand>
        <name>NAD(+)</name>
        <dbReference type="ChEBI" id="CHEBI:57540"/>
    </ligand>
</feature>
<comment type="function">
    <text evidence="17">Catalyzes the conversion of 3-deoxy-D-arabino-heptulosonate 7-phosphate (DAHP) to dehydroquinate (DHQ).</text>
</comment>
<feature type="domain" description="3-dehydroquinate synthase C-terminal" evidence="19">
    <location>
        <begin position="182"/>
        <end position="325"/>
    </location>
</feature>
<evidence type="ECO:0000256" key="5">
    <source>
        <dbReference type="ARBA" id="ARBA00005412"/>
    </source>
</evidence>
<comment type="similarity">
    <text evidence="5 17">Belongs to the sugar phosphate cyclases superfamily. Dehydroquinate synthase family.</text>
</comment>
<evidence type="ECO:0000256" key="13">
    <source>
        <dbReference type="ARBA" id="ARBA00023027"/>
    </source>
</evidence>
<dbReference type="Pfam" id="PF24621">
    <property type="entry name" value="DHQS_C"/>
    <property type="match status" value="1"/>
</dbReference>
<keyword evidence="8 17" id="KW-0963">Cytoplasm</keyword>
<feature type="binding site" evidence="17">
    <location>
        <position position="152"/>
    </location>
    <ligand>
        <name>NAD(+)</name>
        <dbReference type="ChEBI" id="CHEBI:57540"/>
    </ligand>
</feature>
<accession>A0A4R8GS93</accession>
<evidence type="ECO:0000256" key="14">
    <source>
        <dbReference type="ARBA" id="ARBA00023141"/>
    </source>
</evidence>
<feature type="binding site" evidence="17">
    <location>
        <begin position="130"/>
        <end position="131"/>
    </location>
    <ligand>
        <name>NAD(+)</name>
        <dbReference type="ChEBI" id="CHEBI:57540"/>
    </ligand>
</feature>
<dbReference type="PANTHER" id="PTHR43622">
    <property type="entry name" value="3-DEHYDROQUINATE SYNTHASE"/>
    <property type="match status" value="1"/>
</dbReference>
<keyword evidence="11 17" id="KW-0547">Nucleotide-binding</keyword>
<organism evidence="20 21">
    <name type="scientific">Orenia marismortui</name>
    <dbReference type="NCBI Taxonomy" id="46469"/>
    <lineage>
        <taxon>Bacteria</taxon>
        <taxon>Bacillati</taxon>
        <taxon>Bacillota</taxon>
        <taxon>Clostridia</taxon>
        <taxon>Halanaerobiales</taxon>
        <taxon>Halobacteroidaceae</taxon>
        <taxon>Orenia</taxon>
    </lineage>
</organism>
<reference evidence="20 21" key="1">
    <citation type="submission" date="2019-03" db="EMBL/GenBank/DDBJ databases">
        <title>Subsurface microbial communities from deep shales in Ohio and West Virginia, USA.</title>
        <authorList>
            <person name="Wrighton K."/>
        </authorList>
    </citation>
    <scope>NUCLEOTIDE SEQUENCE [LARGE SCALE GENOMIC DNA]</scope>
    <source>
        <strain evidence="20 21">MSL 6dP</strain>
    </source>
</reference>
<comment type="subcellular location">
    <subcellularLocation>
        <location evidence="3 17">Cytoplasm</location>
    </subcellularLocation>
</comment>
<evidence type="ECO:0000256" key="4">
    <source>
        <dbReference type="ARBA" id="ARBA00004661"/>
    </source>
</evidence>
<dbReference type="EMBL" id="SOEG01000045">
    <property type="protein sequence ID" value="TDX45411.1"/>
    <property type="molecule type" value="Genomic_DNA"/>
</dbReference>
<dbReference type="STRING" id="926561.GCA_000379025_02798"/>
<evidence type="ECO:0000259" key="19">
    <source>
        <dbReference type="Pfam" id="PF24621"/>
    </source>
</evidence>
<comment type="pathway">
    <text evidence="4 17">Metabolic intermediate biosynthesis; chorismate biosynthesis; chorismate from D-erythrose 4-phosphate and phosphoenolpyruvate: step 2/7.</text>
</comment>
<dbReference type="InterPro" id="IPR050071">
    <property type="entry name" value="Dehydroquinate_synthase"/>
</dbReference>
<dbReference type="CDD" id="cd08195">
    <property type="entry name" value="DHQS"/>
    <property type="match status" value="1"/>
</dbReference>
<keyword evidence="12 17" id="KW-0862">Zinc</keyword>
<dbReference type="Proteomes" id="UP000295832">
    <property type="component" value="Unassembled WGS sequence"/>
</dbReference>
<dbReference type="Gene3D" id="1.20.1090.10">
    <property type="entry name" value="Dehydroquinate synthase-like - alpha domain"/>
    <property type="match status" value="1"/>
</dbReference>
<dbReference type="EC" id="4.2.3.4" evidence="6 17"/>
<dbReference type="GO" id="GO:0005737">
    <property type="term" value="C:cytoplasm"/>
    <property type="evidence" value="ECO:0007669"/>
    <property type="project" value="UniProtKB-SubCell"/>
</dbReference>
<keyword evidence="10 17" id="KW-0479">Metal-binding</keyword>
<evidence type="ECO:0000256" key="3">
    <source>
        <dbReference type="ARBA" id="ARBA00004496"/>
    </source>
</evidence>
<gene>
    <name evidence="17" type="primary">aroB</name>
    <name evidence="20" type="ORF">C7959_14514</name>
</gene>
<dbReference type="Pfam" id="PF01761">
    <property type="entry name" value="DHQ_synthase"/>
    <property type="match status" value="1"/>
</dbReference>
<comment type="catalytic activity">
    <reaction evidence="1 17">
        <text>7-phospho-2-dehydro-3-deoxy-D-arabino-heptonate = 3-dehydroquinate + phosphate</text>
        <dbReference type="Rhea" id="RHEA:21968"/>
        <dbReference type="ChEBI" id="CHEBI:32364"/>
        <dbReference type="ChEBI" id="CHEBI:43474"/>
        <dbReference type="ChEBI" id="CHEBI:58394"/>
        <dbReference type="EC" id="4.2.3.4"/>
    </reaction>
</comment>
<dbReference type="RefSeq" id="WP_134118902.1">
    <property type="nucleotide sequence ID" value="NZ_SOEG01000045.1"/>
</dbReference>
<feature type="binding site" evidence="17">
    <location>
        <position position="143"/>
    </location>
    <ligand>
        <name>NAD(+)</name>
        <dbReference type="ChEBI" id="CHEBI:57540"/>
    </ligand>
</feature>
<keyword evidence="21" id="KW-1185">Reference proteome</keyword>
<dbReference type="SUPFAM" id="SSF56796">
    <property type="entry name" value="Dehydroquinate synthase-like"/>
    <property type="match status" value="1"/>
</dbReference>
<feature type="binding site" evidence="17">
    <location>
        <position position="185"/>
    </location>
    <ligand>
        <name>Zn(2+)</name>
        <dbReference type="ChEBI" id="CHEBI:29105"/>
    </ligand>
</feature>
<dbReference type="HAMAP" id="MF_00110">
    <property type="entry name" value="DHQ_synthase"/>
    <property type="match status" value="1"/>
</dbReference>
<dbReference type="FunFam" id="3.40.50.1970:FF:000001">
    <property type="entry name" value="3-dehydroquinate synthase"/>
    <property type="match status" value="1"/>
</dbReference>
<dbReference type="GO" id="GO:0009423">
    <property type="term" value="P:chorismate biosynthetic process"/>
    <property type="evidence" value="ECO:0007669"/>
    <property type="project" value="UniProtKB-UniRule"/>
</dbReference>
<dbReference type="NCBIfam" id="TIGR01357">
    <property type="entry name" value="aroB"/>
    <property type="match status" value="1"/>
</dbReference>
<proteinExistence type="inferred from homology"/>
<dbReference type="GO" id="GO:0000166">
    <property type="term" value="F:nucleotide binding"/>
    <property type="evidence" value="ECO:0007669"/>
    <property type="project" value="UniProtKB-KW"/>
</dbReference>
<evidence type="ECO:0000256" key="2">
    <source>
        <dbReference type="ARBA" id="ARBA00001911"/>
    </source>
</evidence>
<protein>
    <recommendedName>
        <fullName evidence="7 17">3-dehydroquinate synthase</fullName>
        <shortName evidence="17">DHQS</shortName>
        <ecNumber evidence="6 17">4.2.3.4</ecNumber>
    </recommendedName>
</protein>
<evidence type="ECO:0000256" key="10">
    <source>
        <dbReference type="ARBA" id="ARBA00022723"/>
    </source>
</evidence>
<comment type="caution">
    <text evidence="20">The sequence shown here is derived from an EMBL/GenBank/DDBJ whole genome shotgun (WGS) entry which is preliminary data.</text>
</comment>
<evidence type="ECO:0000313" key="21">
    <source>
        <dbReference type="Proteomes" id="UP000295832"/>
    </source>
</evidence>
<dbReference type="Gene3D" id="3.40.50.1970">
    <property type="match status" value="1"/>
</dbReference>
<dbReference type="AlphaFoldDB" id="A0A4R8GS93"/>
<dbReference type="InterPro" id="IPR030963">
    <property type="entry name" value="DHQ_synth_fam"/>
</dbReference>
<dbReference type="GO" id="GO:0008652">
    <property type="term" value="P:amino acid biosynthetic process"/>
    <property type="evidence" value="ECO:0007669"/>
    <property type="project" value="UniProtKB-KW"/>
</dbReference>
<keyword evidence="9 17" id="KW-0028">Amino-acid biosynthesis</keyword>
<evidence type="ECO:0000256" key="17">
    <source>
        <dbReference type="HAMAP-Rule" id="MF_00110"/>
    </source>
</evidence>
<sequence length="363" mass="40058">MEQLKVELGERSYEIKIGYDILSKVGQYLKELNLGSKVMIITNELVDSLYGREVEQAIKKAGFEVNIAKIGDGEEYKVLDSAKNLYDQAVNANLDRSSTIIALGGGVVGDIAGFIAATYMRGVNFVQIPTTVLAQVDSSVGGKVAVNHPQGKNLIGAFYQPKLVVADIKVLSTLEPRQLKAGLAEVIKYGVIWDKEFFHFLEAKREEILELDIKTMEYLLKRCCEIKAEVVAQDEREMGIRAILNYGHTIGHALEAVTDYQRFVHGEGVAIGMVAAAKLANKLGILDLADVEKQEQLVKDFGLAVSFDALKINKIIKALAKDKKVKDGMIRFILAEEIGKVVIKSDLPHNIIREVLEELGGER</sequence>
<dbReference type="UniPathway" id="UPA00053">
    <property type="reaction ID" value="UER00085"/>
</dbReference>
<dbReference type="GO" id="GO:0046872">
    <property type="term" value="F:metal ion binding"/>
    <property type="evidence" value="ECO:0007669"/>
    <property type="project" value="UniProtKB-KW"/>
</dbReference>
<evidence type="ECO:0000256" key="6">
    <source>
        <dbReference type="ARBA" id="ARBA00013031"/>
    </source>
</evidence>
<name>A0A4R8GS93_9FIRM</name>
<feature type="binding site" evidence="17">
    <location>
        <position position="248"/>
    </location>
    <ligand>
        <name>Zn(2+)</name>
        <dbReference type="ChEBI" id="CHEBI:29105"/>
    </ligand>
</feature>